<evidence type="ECO:0000256" key="2">
    <source>
        <dbReference type="RuleBase" id="RU003875"/>
    </source>
</evidence>
<keyword evidence="5" id="KW-1185">Reference proteome</keyword>
<sequence>MTTATQLDNLAIAALQDVLVNVAELASQAQQAHWNVRGAAFLPVHRWLDELAQTLRAHTDTLAERIAGLGGWPDACSETLSERNTLESLPFGALTTGQALTAMDTGLGRVAAVAAAWLRNPAVDQVTADHLASLCRDVQNQQWLARAQQ</sequence>
<dbReference type="PRINTS" id="PR01346">
    <property type="entry name" value="HELNAPAPROT"/>
</dbReference>
<dbReference type="Gene3D" id="1.20.1260.10">
    <property type="match status" value="1"/>
</dbReference>
<evidence type="ECO:0000256" key="1">
    <source>
        <dbReference type="ARBA" id="ARBA00009497"/>
    </source>
</evidence>
<comment type="caution">
    <text evidence="4">The sequence shown here is derived from an EMBL/GenBank/DDBJ whole genome shotgun (WGS) entry which is preliminary data.</text>
</comment>
<dbReference type="PIRSF" id="PIRSF005900">
    <property type="entry name" value="Dps"/>
    <property type="match status" value="1"/>
</dbReference>
<protein>
    <submittedName>
        <fullName evidence="4">Dps family protein</fullName>
    </submittedName>
</protein>
<evidence type="ECO:0000313" key="4">
    <source>
        <dbReference type="EMBL" id="MFD1938850.1"/>
    </source>
</evidence>
<dbReference type="PROSITE" id="PS00818">
    <property type="entry name" value="DPS_1"/>
    <property type="match status" value="1"/>
</dbReference>
<dbReference type="Pfam" id="PF00210">
    <property type="entry name" value="Ferritin"/>
    <property type="match status" value="1"/>
</dbReference>
<gene>
    <name evidence="4" type="ORF">ACFSKW_46065</name>
</gene>
<comment type="similarity">
    <text evidence="1 2">Belongs to the Dps family.</text>
</comment>
<dbReference type="InterPro" id="IPR012347">
    <property type="entry name" value="Ferritin-like"/>
</dbReference>
<dbReference type="Proteomes" id="UP001597368">
    <property type="component" value="Unassembled WGS sequence"/>
</dbReference>
<dbReference type="InterPro" id="IPR009078">
    <property type="entry name" value="Ferritin-like_SF"/>
</dbReference>
<evidence type="ECO:0000259" key="3">
    <source>
        <dbReference type="Pfam" id="PF00210"/>
    </source>
</evidence>
<dbReference type="InterPro" id="IPR002177">
    <property type="entry name" value="DPS_DNA-bd"/>
</dbReference>
<dbReference type="SUPFAM" id="SSF47240">
    <property type="entry name" value="Ferritin-like"/>
    <property type="match status" value="1"/>
</dbReference>
<dbReference type="EMBL" id="JBHUFV010000077">
    <property type="protein sequence ID" value="MFD1938850.1"/>
    <property type="molecule type" value="Genomic_DNA"/>
</dbReference>
<accession>A0ABW4TCG0</accession>
<feature type="domain" description="Ferritin/DPS" evidence="3">
    <location>
        <begin position="12"/>
        <end position="91"/>
    </location>
</feature>
<dbReference type="InterPro" id="IPR008331">
    <property type="entry name" value="Ferritin_DPS_dom"/>
</dbReference>
<name>A0ABW4TCG0_9ACTN</name>
<dbReference type="PANTHER" id="PTHR42932:SF2">
    <property type="entry name" value="DNA PROTECTION DURING STARVATION PROTEIN 1"/>
    <property type="match status" value="1"/>
</dbReference>
<organism evidence="4 5">
    <name type="scientific">Nonomuraea mangrovi</name>
    <dbReference type="NCBI Taxonomy" id="2316207"/>
    <lineage>
        <taxon>Bacteria</taxon>
        <taxon>Bacillati</taxon>
        <taxon>Actinomycetota</taxon>
        <taxon>Actinomycetes</taxon>
        <taxon>Streptosporangiales</taxon>
        <taxon>Streptosporangiaceae</taxon>
        <taxon>Nonomuraea</taxon>
    </lineage>
</organism>
<dbReference type="RefSeq" id="WP_379580944.1">
    <property type="nucleotide sequence ID" value="NZ_JBHUFV010000077.1"/>
</dbReference>
<evidence type="ECO:0000313" key="5">
    <source>
        <dbReference type="Proteomes" id="UP001597368"/>
    </source>
</evidence>
<proteinExistence type="inferred from homology"/>
<dbReference type="PANTHER" id="PTHR42932">
    <property type="entry name" value="GENERAL STRESS PROTEIN 20U"/>
    <property type="match status" value="1"/>
</dbReference>
<reference evidence="5" key="1">
    <citation type="journal article" date="2019" name="Int. J. Syst. Evol. Microbiol.">
        <title>The Global Catalogue of Microorganisms (GCM) 10K type strain sequencing project: providing services to taxonomists for standard genome sequencing and annotation.</title>
        <authorList>
            <consortium name="The Broad Institute Genomics Platform"/>
            <consortium name="The Broad Institute Genome Sequencing Center for Infectious Disease"/>
            <person name="Wu L."/>
            <person name="Ma J."/>
        </authorList>
    </citation>
    <scope>NUCLEOTIDE SEQUENCE [LARGE SCALE GENOMIC DNA]</scope>
    <source>
        <strain evidence="5">ICMP 6774ER</strain>
    </source>
</reference>
<dbReference type="InterPro" id="IPR023188">
    <property type="entry name" value="DPS_DNA-bd_CS"/>
</dbReference>